<proteinExistence type="predicted"/>
<sequence>MRGLAAVLLVAALAVAGCGGDEDEPSAQTTPQMTAPQAPTTGTPPAPGDGRFAGLAACLREQGIEPQSLRAGPPDEAAMAALDACRDEIPEGAIPDPPSGRGGVPD</sequence>
<evidence type="ECO:0000256" key="1">
    <source>
        <dbReference type="SAM" id="MobiDB-lite"/>
    </source>
</evidence>
<evidence type="ECO:0000313" key="4">
    <source>
        <dbReference type="Proteomes" id="UP001058860"/>
    </source>
</evidence>
<reference evidence="4" key="1">
    <citation type="submission" date="2021-11" db="EMBL/GenBank/DDBJ databases">
        <title>Cultivation dependent microbiological survey of springs from the worlds oldest radium mine currently devoted to the extraction of radon-saturated water.</title>
        <authorList>
            <person name="Kapinusova G."/>
            <person name="Smrhova T."/>
            <person name="Strejcek M."/>
            <person name="Suman J."/>
            <person name="Jani K."/>
            <person name="Pajer P."/>
            <person name="Uhlik O."/>
        </authorList>
    </citation>
    <scope>NUCLEOTIDE SEQUENCE [LARGE SCALE GENOMIC DNA]</scope>
    <source>
        <strain evidence="4">J379</strain>
    </source>
</reference>
<feature type="chain" id="PRO_5045504286" evidence="2">
    <location>
        <begin position="17"/>
        <end position="106"/>
    </location>
</feature>
<feature type="compositionally biased region" description="Low complexity" evidence="1">
    <location>
        <begin position="27"/>
        <end position="41"/>
    </location>
</feature>
<evidence type="ECO:0000313" key="3">
    <source>
        <dbReference type="EMBL" id="UUY03352.1"/>
    </source>
</evidence>
<dbReference type="PROSITE" id="PS51257">
    <property type="entry name" value="PROKAR_LIPOPROTEIN"/>
    <property type="match status" value="1"/>
</dbReference>
<feature type="region of interest" description="Disordered" evidence="1">
    <location>
        <begin position="86"/>
        <end position="106"/>
    </location>
</feature>
<dbReference type="EMBL" id="CP088295">
    <property type="protein sequence ID" value="UUY03352.1"/>
    <property type="molecule type" value="Genomic_DNA"/>
</dbReference>
<dbReference type="Proteomes" id="UP001058860">
    <property type="component" value="Chromosome"/>
</dbReference>
<keyword evidence="2" id="KW-0732">Signal</keyword>
<protein>
    <submittedName>
        <fullName evidence="3">Uncharacterized protein</fullName>
    </submittedName>
</protein>
<dbReference type="RefSeq" id="WP_353863860.1">
    <property type="nucleotide sequence ID" value="NZ_CP088295.1"/>
</dbReference>
<organism evidence="3 4">
    <name type="scientific">Svornostia abyssi</name>
    <dbReference type="NCBI Taxonomy" id="2898438"/>
    <lineage>
        <taxon>Bacteria</taxon>
        <taxon>Bacillati</taxon>
        <taxon>Actinomycetota</taxon>
        <taxon>Thermoleophilia</taxon>
        <taxon>Solirubrobacterales</taxon>
        <taxon>Baekduiaceae</taxon>
        <taxon>Svornostia</taxon>
    </lineage>
</organism>
<feature type="region of interest" description="Disordered" evidence="1">
    <location>
        <begin position="18"/>
        <end position="52"/>
    </location>
</feature>
<accession>A0ABY5PG14</accession>
<name>A0ABY5PG14_9ACTN</name>
<evidence type="ECO:0000256" key="2">
    <source>
        <dbReference type="SAM" id="SignalP"/>
    </source>
</evidence>
<keyword evidence="4" id="KW-1185">Reference proteome</keyword>
<gene>
    <name evidence="3" type="ORF">LRS13_22205</name>
</gene>
<feature type="signal peptide" evidence="2">
    <location>
        <begin position="1"/>
        <end position="16"/>
    </location>
</feature>